<dbReference type="EMBL" id="KN833913">
    <property type="protein sequence ID" value="KIK14962.1"/>
    <property type="molecule type" value="Genomic_DNA"/>
</dbReference>
<dbReference type="AlphaFoldDB" id="A0A0C9YXR9"/>
<protein>
    <submittedName>
        <fullName evidence="1">Uncharacterized protein</fullName>
    </submittedName>
</protein>
<sequence length="57" mass="6388">MPGDDCPLMQSCLSYAPSTQMVRNAHVKTAMSMDRRPWVTAERKVNKNNNHTGNEAP</sequence>
<reference evidence="2" key="2">
    <citation type="submission" date="2015-01" db="EMBL/GenBank/DDBJ databases">
        <title>Evolutionary Origins and Diversification of the Mycorrhizal Mutualists.</title>
        <authorList>
            <consortium name="DOE Joint Genome Institute"/>
            <consortium name="Mycorrhizal Genomics Consortium"/>
            <person name="Kohler A."/>
            <person name="Kuo A."/>
            <person name="Nagy L.G."/>
            <person name="Floudas D."/>
            <person name="Copeland A."/>
            <person name="Barry K.W."/>
            <person name="Cichocki N."/>
            <person name="Veneault-Fourrey C."/>
            <person name="LaButti K."/>
            <person name="Lindquist E.A."/>
            <person name="Lipzen A."/>
            <person name="Lundell T."/>
            <person name="Morin E."/>
            <person name="Murat C."/>
            <person name="Riley R."/>
            <person name="Ohm R."/>
            <person name="Sun H."/>
            <person name="Tunlid A."/>
            <person name="Henrissat B."/>
            <person name="Grigoriev I.V."/>
            <person name="Hibbett D.S."/>
            <person name="Martin F."/>
        </authorList>
    </citation>
    <scope>NUCLEOTIDE SEQUENCE [LARGE SCALE GENOMIC DNA]</scope>
    <source>
        <strain evidence="2">441</strain>
    </source>
</reference>
<proteinExistence type="predicted"/>
<evidence type="ECO:0000313" key="1">
    <source>
        <dbReference type="EMBL" id="KIK14962.1"/>
    </source>
</evidence>
<name>A0A0C9YXR9_9AGAM</name>
<dbReference type="OrthoDB" id="1681166at2759"/>
<evidence type="ECO:0000313" key="2">
    <source>
        <dbReference type="Proteomes" id="UP000054018"/>
    </source>
</evidence>
<dbReference type="HOGENOM" id="CLU_2997324_0_0_1"/>
<keyword evidence="2" id="KW-1185">Reference proteome</keyword>
<gene>
    <name evidence="1" type="ORF">PISMIDRAFT_687582</name>
</gene>
<reference evidence="1 2" key="1">
    <citation type="submission" date="2014-04" db="EMBL/GenBank/DDBJ databases">
        <authorList>
            <consortium name="DOE Joint Genome Institute"/>
            <person name="Kuo A."/>
            <person name="Kohler A."/>
            <person name="Costa M.D."/>
            <person name="Nagy L.G."/>
            <person name="Floudas D."/>
            <person name="Copeland A."/>
            <person name="Barry K.W."/>
            <person name="Cichocki N."/>
            <person name="Veneault-Fourrey C."/>
            <person name="LaButti K."/>
            <person name="Lindquist E.A."/>
            <person name="Lipzen A."/>
            <person name="Lundell T."/>
            <person name="Morin E."/>
            <person name="Murat C."/>
            <person name="Sun H."/>
            <person name="Tunlid A."/>
            <person name="Henrissat B."/>
            <person name="Grigoriev I.V."/>
            <person name="Hibbett D.S."/>
            <person name="Martin F."/>
            <person name="Nordberg H.P."/>
            <person name="Cantor M.N."/>
            <person name="Hua S.X."/>
        </authorList>
    </citation>
    <scope>NUCLEOTIDE SEQUENCE [LARGE SCALE GENOMIC DNA]</scope>
    <source>
        <strain evidence="1 2">441</strain>
    </source>
</reference>
<accession>A0A0C9YXR9</accession>
<organism evidence="1 2">
    <name type="scientific">Pisolithus microcarpus 441</name>
    <dbReference type="NCBI Taxonomy" id="765257"/>
    <lineage>
        <taxon>Eukaryota</taxon>
        <taxon>Fungi</taxon>
        <taxon>Dikarya</taxon>
        <taxon>Basidiomycota</taxon>
        <taxon>Agaricomycotina</taxon>
        <taxon>Agaricomycetes</taxon>
        <taxon>Agaricomycetidae</taxon>
        <taxon>Boletales</taxon>
        <taxon>Sclerodermatineae</taxon>
        <taxon>Pisolithaceae</taxon>
        <taxon>Pisolithus</taxon>
    </lineage>
</organism>
<dbReference type="Proteomes" id="UP000054018">
    <property type="component" value="Unassembled WGS sequence"/>
</dbReference>